<dbReference type="OrthoDB" id="1711136at2759"/>
<proteinExistence type="predicted"/>
<evidence type="ECO:0000313" key="1">
    <source>
        <dbReference type="EMBL" id="CAE7490556.1"/>
    </source>
</evidence>
<name>A0A812SRE3_9DINO</name>
<accession>A0A812SRE3</accession>
<reference evidence="1" key="1">
    <citation type="submission" date="2021-02" db="EMBL/GenBank/DDBJ databases">
        <authorList>
            <person name="Dougan E. K."/>
            <person name="Rhodes N."/>
            <person name="Thang M."/>
            <person name="Chan C."/>
        </authorList>
    </citation>
    <scope>NUCLEOTIDE SEQUENCE</scope>
</reference>
<sequence>MADAHRRVADAERCCAEVLEQQSAEGHKLKEEWQKITAARQKLKEQAASSRNLCLVCFQLADWSTIPCGHACYCNTHGPVAKALEDRCPVCKGDITDGLKIFLGGFHP</sequence>
<dbReference type="AlphaFoldDB" id="A0A812SRE3"/>
<dbReference type="Pfam" id="PF13920">
    <property type="entry name" value="zf-C3HC4_3"/>
    <property type="match status" value="1"/>
</dbReference>
<dbReference type="SUPFAM" id="SSF57850">
    <property type="entry name" value="RING/U-box"/>
    <property type="match status" value="1"/>
</dbReference>
<evidence type="ECO:0008006" key="3">
    <source>
        <dbReference type="Google" id="ProtNLM"/>
    </source>
</evidence>
<dbReference type="Gene3D" id="3.30.40.10">
    <property type="entry name" value="Zinc/RING finger domain, C3HC4 (zinc finger)"/>
    <property type="match status" value="1"/>
</dbReference>
<evidence type="ECO:0000313" key="2">
    <source>
        <dbReference type="Proteomes" id="UP000604046"/>
    </source>
</evidence>
<comment type="caution">
    <text evidence="1">The sequence shown here is derived from an EMBL/GenBank/DDBJ whole genome shotgun (WGS) entry which is preliminary data.</text>
</comment>
<dbReference type="InterPro" id="IPR013083">
    <property type="entry name" value="Znf_RING/FYVE/PHD"/>
</dbReference>
<dbReference type="Proteomes" id="UP000604046">
    <property type="component" value="Unassembled WGS sequence"/>
</dbReference>
<organism evidence="1 2">
    <name type="scientific">Symbiodinium natans</name>
    <dbReference type="NCBI Taxonomy" id="878477"/>
    <lineage>
        <taxon>Eukaryota</taxon>
        <taxon>Sar</taxon>
        <taxon>Alveolata</taxon>
        <taxon>Dinophyceae</taxon>
        <taxon>Suessiales</taxon>
        <taxon>Symbiodiniaceae</taxon>
        <taxon>Symbiodinium</taxon>
    </lineage>
</organism>
<gene>
    <name evidence="1" type="ORF">SNAT2548_LOCUS27506</name>
</gene>
<keyword evidence="2" id="KW-1185">Reference proteome</keyword>
<protein>
    <recommendedName>
        <fullName evidence="3">RING-type domain-containing protein</fullName>
    </recommendedName>
</protein>
<dbReference type="EMBL" id="CAJNDS010002474">
    <property type="protein sequence ID" value="CAE7490556.1"/>
    <property type="molecule type" value="Genomic_DNA"/>
</dbReference>